<evidence type="ECO:0000313" key="7">
    <source>
        <dbReference type="EMBL" id="KRG93110.1"/>
    </source>
</evidence>
<dbReference type="InterPro" id="IPR008949">
    <property type="entry name" value="Isoprenoid_synthase_dom_sf"/>
</dbReference>
<dbReference type="PANTHER" id="PTHR31225:SF98">
    <property type="entry name" value="TERPENE SYNTHASE 9-RELATED"/>
    <property type="match status" value="1"/>
</dbReference>
<sequence length="296" mass="34026">MKLYCAVKRFVVTMGMKFDRQRSYTQSKNFITQNNTPCPVISACYNSRRSANYQPNLWNFELLVKMLEKRASKLEEEVCEMINRAEKEPLSLLELIDNVQRLGLTGLHATALRFRLLRQHGFEVSQDVFERSKDKDGELKGDVQGFLGLYEASFLGFEGENLLDEAKWKHDGTLTNMSLPVATRTCNVGFQYGAIITPERAAGTVKMGLPSKLEFVRDRLLKVYFWAPDPQFSECRKVVTKMFGLVTIIDDVYDTYGYRWDVNSINTLPDYMKLCFLALNNTTYSILKEKGHNNLS</sequence>
<accession>A0A0R0EGA8</accession>
<dbReference type="EnsemblPlants" id="KRG93110">
    <property type="protein sequence ID" value="KRG93110"/>
    <property type="gene ID" value="GLYMA_20G248300"/>
</dbReference>
<comment type="cofactor">
    <cofactor evidence="1">
        <name>Mg(2+)</name>
        <dbReference type="ChEBI" id="CHEBI:18420"/>
    </cofactor>
</comment>
<dbReference type="Gene3D" id="1.10.600.10">
    <property type="entry name" value="Farnesyl Diphosphate Synthase"/>
    <property type="match status" value="1"/>
</dbReference>
<keyword evidence="2" id="KW-0479">Metal-binding</keyword>
<dbReference type="InterPro" id="IPR050148">
    <property type="entry name" value="Terpene_synthase-like"/>
</dbReference>
<dbReference type="SMR" id="A0A0R0EGA8"/>
<keyword evidence="4" id="KW-0456">Lyase</keyword>
<dbReference type="Pfam" id="PF01397">
    <property type="entry name" value="Terpene_synth"/>
    <property type="match status" value="1"/>
</dbReference>
<gene>
    <name evidence="7" type="ORF">GLYMA_20G248300</name>
</gene>
<evidence type="ECO:0000256" key="2">
    <source>
        <dbReference type="ARBA" id="ARBA00022723"/>
    </source>
</evidence>
<dbReference type="GO" id="GO:0016114">
    <property type="term" value="P:terpenoid biosynthetic process"/>
    <property type="evidence" value="ECO:0007669"/>
    <property type="project" value="InterPro"/>
</dbReference>
<dbReference type="GO" id="GO:0010333">
    <property type="term" value="F:terpene synthase activity"/>
    <property type="evidence" value="ECO:0000318"/>
    <property type="project" value="GO_Central"/>
</dbReference>
<dbReference type="OMA" id="CEMINRA"/>
<proteinExistence type="predicted"/>
<dbReference type="InterPro" id="IPR005630">
    <property type="entry name" value="Terpene_synthase_metal-bd"/>
</dbReference>
<evidence type="ECO:0000259" key="6">
    <source>
        <dbReference type="Pfam" id="PF03936"/>
    </source>
</evidence>
<feature type="domain" description="Terpene synthase N-terminal" evidence="5">
    <location>
        <begin position="107"/>
        <end position="167"/>
    </location>
</feature>
<reference evidence="7" key="3">
    <citation type="submission" date="2018-07" db="EMBL/GenBank/DDBJ databases">
        <title>WGS assembly of Glycine max.</title>
        <authorList>
            <person name="Schmutz J."/>
            <person name="Cannon S."/>
            <person name="Schlueter J."/>
            <person name="Ma J."/>
            <person name="Mitros T."/>
            <person name="Nelson W."/>
            <person name="Hyten D."/>
            <person name="Song Q."/>
            <person name="Thelen J."/>
            <person name="Cheng J."/>
            <person name="Xu D."/>
            <person name="Hellsten U."/>
            <person name="May G."/>
            <person name="Yu Y."/>
            <person name="Sakurai T."/>
            <person name="Umezawa T."/>
            <person name="Bhattacharyya M."/>
            <person name="Sandhu D."/>
            <person name="Valliyodan B."/>
            <person name="Lindquist E."/>
            <person name="Peto M."/>
            <person name="Grant D."/>
            <person name="Shu S."/>
            <person name="Goodstein D."/>
            <person name="Barry K."/>
            <person name="Futrell-Griggs M."/>
            <person name="Abernathy B."/>
            <person name="Du J."/>
            <person name="Tian Z."/>
            <person name="Zhu L."/>
            <person name="Gill N."/>
            <person name="Joshi T."/>
            <person name="Libault M."/>
            <person name="Sethuraman A."/>
            <person name="Zhang X."/>
            <person name="Shinozaki K."/>
            <person name="Nguyen H."/>
            <person name="Wing R."/>
            <person name="Cregan P."/>
            <person name="Specht J."/>
            <person name="Grimwood J."/>
            <person name="Rokhsar D."/>
            <person name="Stacey G."/>
            <person name="Shoemaker R."/>
            <person name="Jackson S."/>
        </authorList>
    </citation>
    <scope>NUCLEOTIDE SEQUENCE</scope>
    <source>
        <tissue evidence="7">Callus</tissue>
    </source>
</reference>
<reference evidence="8" key="2">
    <citation type="submission" date="2018-02" db="UniProtKB">
        <authorList>
            <consortium name="EnsemblPlants"/>
        </authorList>
    </citation>
    <scope>IDENTIFICATION</scope>
    <source>
        <strain evidence="8">Williams 82</strain>
    </source>
</reference>
<dbReference type="GO" id="GO:0000287">
    <property type="term" value="F:magnesium ion binding"/>
    <property type="evidence" value="ECO:0007669"/>
    <property type="project" value="InterPro"/>
</dbReference>
<dbReference type="PANTHER" id="PTHR31225">
    <property type="entry name" value="OS04G0344100 PROTEIN-RELATED"/>
    <property type="match status" value="1"/>
</dbReference>
<feature type="domain" description="Terpene synthase metal-binding" evidence="6">
    <location>
        <begin position="206"/>
        <end position="289"/>
    </location>
</feature>
<dbReference type="InterPro" id="IPR036965">
    <property type="entry name" value="Terpene_synth_N_sf"/>
</dbReference>
<evidence type="ECO:0000256" key="3">
    <source>
        <dbReference type="ARBA" id="ARBA00022842"/>
    </source>
</evidence>
<dbReference type="SUPFAM" id="SSF48239">
    <property type="entry name" value="Terpenoid cyclases/Protein prenyltransferases"/>
    <property type="match status" value="1"/>
</dbReference>
<dbReference type="Pfam" id="PF03936">
    <property type="entry name" value="Terpene_synth_C"/>
    <property type="match status" value="1"/>
</dbReference>
<organism evidence="7">
    <name type="scientific">Glycine max</name>
    <name type="common">Soybean</name>
    <name type="synonym">Glycine hispida</name>
    <dbReference type="NCBI Taxonomy" id="3847"/>
    <lineage>
        <taxon>Eukaryota</taxon>
        <taxon>Viridiplantae</taxon>
        <taxon>Streptophyta</taxon>
        <taxon>Embryophyta</taxon>
        <taxon>Tracheophyta</taxon>
        <taxon>Spermatophyta</taxon>
        <taxon>Magnoliopsida</taxon>
        <taxon>eudicotyledons</taxon>
        <taxon>Gunneridae</taxon>
        <taxon>Pentapetalae</taxon>
        <taxon>rosids</taxon>
        <taxon>fabids</taxon>
        <taxon>Fabales</taxon>
        <taxon>Fabaceae</taxon>
        <taxon>Papilionoideae</taxon>
        <taxon>50 kb inversion clade</taxon>
        <taxon>NPAAA clade</taxon>
        <taxon>indigoferoid/millettioid clade</taxon>
        <taxon>Phaseoleae</taxon>
        <taxon>Glycine</taxon>
        <taxon>Glycine subgen. Soja</taxon>
    </lineage>
</organism>
<dbReference type="Gramene" id="KRG93110">
    <property type="protein sequence ID" value="KRG93110"/>
    <property type="gene ID" value="GLYMA_20G248300"/>
</dbReference>
<dbReference type="GO" id="GO:0046246">
    <property type="term" value="P:terpene biosynthetic process"/>
    <property type="evidence" value="ECO:0000318"/>
    <property type="project" value="GO_Central"/>
</dbReference>
<evidence type="ECO:0000313" key="8">
    <source>
        <dbReference type="EnsemblPlants" id="KRG93110"/>
    </source>
</evidence>
<evidence type="ECO:0008006" key="10">
    <source>
        <dbReference type="Google" id="ProtNLM"/>
    </source>
</evidence>
<keyword evidence="9" id="KW-1185">Reference proteome</keyword>
<keyword evidence="3" id="KW-0460">Magnesium</keyword>
<dbReference type="InterPro" id="IPR001906">
    <property type="entry name" value="Terpene_synth_N"/>
</dbReference>
<dbReference type="Proteomes" id="UP000008827">
    <property type="component" value="Chromosome 20"/>
</dbReference>
<dbReference type="InParanoid" id="A0A0R0EGA8"/>
<evidence type="ECO:0000256" key="1">
    <source>
        <dbReference type="ARBA" id="ARBA00001946"/>
    </source>
</evidence>
<evidence type="ECO:0000259" key="5">
    <source>
        <dbReference type="Pfam" id="PF01397"/>
    </source>
</evidence>
<dbReference type="AlphaFoldDB" id="A0A0R0EGA8"/>
<evidence type="ECO:0000256" key="4">
    <source>
        <dbReference type="ARBA" id="ARBA00023239"/>
    </source>
</evidence>
<dbReference type="SUPFAM" id="SSF48576">
    <property type="entry name" value="Terpenoid synthases"/>
    <property type="match status" value="1"/>
</dbReference>
<dbReference type="InterPro" id="IPR008930">
    <property type="entry name" value="Terpenoid_cyclase/PrenylTrfase"/>
</dbReference>
<dbReference type="EMBL" id="CM000853">
    <property type="protein sequence ID" value="KRG93110.1"/>
    <property type="molecule type" value="Genomic_DNA"/>
</dbReference>
<protein>
    <recommendedName>
        <fullName evidence="10">Terpene synthase N-terminal domain-containing protein</fullName>
    </recommendedName>
</protein>
<name>A0A0R0EGA8_SOYBN</name>
<reference evidence="7 8" key="1">
    <citation type="journal article" date="2010" name="Nature">
        <title>Genome sequence of the palaeopolyploid soybean.</title>
        <authorList>
            <person name="Schmutz J."/>
            <person name="Cannon S.B."/>
            <person name="Schlueter J."/>
            <person name="Ma J."/>
            <person name="Mitros T."/>
            <person name="Nelson W."/>
            <person name="Hyten D.L."/>
            <person name="Song Q."/>
            <person name="Thelen J.J."/>
            <person name="Cheng J."/>
            <person name="Xu D."/>
            <person name="Hellsten U."/>
            <person name="May G.D."/>
            <person name="Yu Y."/>
            <person name="Sakurai T."/>
            <person name="Umezawa T."/>
            <person name="Bhattacharyya M.K."/>
            <person name="Sandhu D."/>
            <person name="Valliyodan B."/>
            <person name="Lindquist E."/>
            <person name="Peto M."/>
            <person name="Grant D."/>
            <person name="Shu S."/>
            <person name="Goodstein D."/>
            <person name="Barry K."/>
            <person name="Futrell-Griggs M."/>
            <person name="Abernathy B."/>
            <person name="Du J."/>
            <person name="Tian Z."/>
            <person name="Zhu L."/>
            <person name="Gill N."/>
            <person name="Joshi T."/>
            <person name="Libault M."/>
            <person name="Sethuraman A."/>
            <person name="Zhang X.-C."/>
            <person name="Shinozaki K."/>
            <person name="Nguyen H.T."/>
            <person name="Wing R.A."/>
            <person name="Cregan P."/>
            <person name="Specht J."/>
            <person name="Grimwood J."/>
            <person name="Rokhsar D."/>
            <person name="Stacey G."/>
            <person name="Shoemaker R.C."/>
            <person name="Jackson S.A."/>
        </authorList>
    </citation>
    <scope>NUCLEOTIDE SEQUENCE</scope>
    <source>
        <strain evidence="8">cv. Williams 82</strain>
        <tissue evidence="7">Callus</tissue>
    </source>
</reference>
<dbReference type="Gene3D" id="1.50.10.130">
    <property type="entry name" value="Terpene synthase, N-terminal domain"/>
    <property type="match status" value="2"/>
</dbReference>
<evidence type="ECO:0000313" key="9">
    <source>
        <dbReference type="Proteomes" id="UP000008827"/>
    </source>
</evidence>